<dbReference type="FunFam" id="3.30.950.10:FF:000004">
    <property type="entry name" value="Diphthine synthase putative"/>
    <property type="match status" value="1"/>
</dbReference>
<evidence type="ECO:0000313" key="11">
    <source>
        <dbReference type="EMBL" id="GMH70692.1"/>
    </source>
</evidence>
<dbReference type="Gene3D" id="3.30.950.10">
    <property type="entry name" value="Methyltransferase, Cobalt-precorrin-4 Transmethylase, Domain 2"/>
    <property type="match status" value="1"/>
</dbReference>
<feature type="binding site" evidence="9">
    <location>
        <position position="249"/>
    </location>
    <ligand>
        <name>S-adenosyl-L-methionine</name>
        <dbReference type="ChEBI" id="CHEBI:59789"/>
    </ligand>
</feature>
<feature type="binding site" evidence="9">
    <location>
        <position position="164"/>
    </location>
    <ligand>
        <name>S-adenosyl-L-methionine</name>
        <dbReference type="ChEBI" id="CHEBI:59789"/>
    </ligand>
</feature>
<evidence type="ECO:0000256" key="4">
    <source>
        <dbReference type="ARBA" id="ARBA00011927"/>
    </source>
</evidence>
<evidence type="ECO:0000256" key="1">
    <source>
        <dbReference type="ARBA" id="ARBA00004006"/>
    </source>
</evidence>
<dbReference type="InterPro" id="IPR000878">
    <property type="entry name" value="4pyrrol_Mease"/>
</dbReference>
<comment type="function">
    <text evidence="1">S-adenosyl-L-methionine-dependent methyltransferase that catalyzes four methylations of the modified target histidine residue in translation elongation factor 2 (EF-2), to form an intermediate called diphthine methyl ester. The four successive methylation reactions represent the second step of diphthamide biosynthesis.</text>
</comment>
<dbReference type="PANTHER" id="PTHR10882:SF0">
    <property type="entry name" value="DIPHTHINE METHYL ESTER SYNTHASE"/>
    <property type="match status" value="1"/>
</dbReference>
<evidence type="ECO:0000256" key="7">
    <source>
        <dbReference type="ARBA" id="ARBA00022691"/>
    </source>
</evidence>
<keyword evidence="6" id="KW-0808">Transferase</keyword>
<dbReference type="EMBL" id="BRXZ01001417">
    <property type="protein sequence ID" value="GMH70692.1"/>
    <property type="molecule type" value="Genomic_DNA"/>
</dbReference>
<dbReference type="InterPro" id="IPR035996">
    <property type="entry name" value="4pyrrol_Methylase_sf"/>
</dbReference>
<comment type="pathway">
    <text evidence="2">Protein modification; peptidyl-diphthamide biosynthesis.</text>
</comment>
<evidence type="ECO:0000256" key="8">
    <source>
        <dbReference type="ARBA" id="ARBA00048752"/>
    </source>
</evidence>
<organism evidence="11 12">
    <name type="scientific">Triparma retinervis</name>
    <dbReference type="NCBI Taxonomy" id="2557542"/>
    <lineage>
        <taxon>Eukaryota</taxon>
        <taxon>Sar</taxon>
        <taxon>Stramenopiles</taxon>
        <taxon>Ochrophyta</taxon>
        <taxon>Bolidophyceae</taxon>
        <taxon>Parmales</taxon>
        <taxon>Triparmaceae</taxon>
        <taxon>Triparma</taxon>
    </lineage>
</organism>
<dbReference type="GO" id="GO:0141133">
    <property type="term" value="F:diphthine methyl ester synthase activity"/>
    <property type="evidence" value="ECO:0007669"/>
    <property type="project" value="UniProtKB-EC"/>
</dbReference>
<evidence type="ECO:0000259" key="10">
    <source>
        <dbReference type="Pfam" id="PF00590"/>
    </source>
</evidence>
<comment type="similarity">
    <text evidence="3">Belongs to the diphthine synthase family.</text>
</comment>
<dbReference type="OrthoDB" id="2516at2759"/>
<keyword evidence="12" id="KW-1185">Reference proteome</keyword>
<comment type="caution">
    <text evidence="11">The sequence shown here is derived from an EMBL/GenBank/DDBJ whole genome shotgun (WGS) entry which is preliminary data.</text>
</comment>
<name>A0A9W7AE92_9STRA</name>
<evidence type="ECO:0000313" key="12">
    <source>
        <dbReference type="Proteomes" id="UP001165082"/>
    </source>
</evidence>
<dbReference type="EC" id="2.1.1.314" evidence="4"/>
<keyword evidence="5" id="KW-0489">Methyltransferase</keyword>
<feature type="domain" description="Tetrapyrrole methylase" evidence="10">
    <location>
        <begin position="3"/>
        <end position="239"/>
    </location>
</feature>
<feature type="binding site" evidence="9">
    <location>
        <begin position="113"/>
        <end position="114"/>
    </location>
    <ligand>
        <name>S-adenosyl-L-methionine</name>
        <dbReference type="ChEBI" id="CHEBI:59789"/>
    </ligand>
</feature>
<evidence type="ECO:0000256" key="5">
    <source>
        <dbReference type="ARBA" id="ARBA00022603"/>
    </source>
</evidence>
<dbReference type="Gene3D" id="3.40.1010.10">
    <property type="entry name" value="Cobalt-precorrin-4 Transmethylase, Domain 1"/>
    <property type="match status" value="1"/>
</dbReference>
<keyword evidence="7 9" id="KW-0949">S-adenosyl-L-methionine</keyword>
<evidence type="ECO:0000256" key="2">
    <source>
        <dbReference type="ARBA" id="ARBA00005156"/>
    </source>
</evidence>
<dbReference type="GO" id="GO:0032259">
    <property type="term" value="P:methylation"/>
    <property type="evidence" value="ECO:0007669"/>
    <property type="project" value="UniProtKB-KW"/>
</dbReference>
<reference evidence="11" key="1">
    <citation type="submission" date="2022-07" db="EMBL/GenBank/DDBJ databases">
        <title>Genome analysis of Parmales, a sister group of diatoms, reveals the evolutionary specialization of diatoms from phago-mixotrophs to photoautotrophs.</title>
        <authorList>
            <person name="Ban H."/>
            <person name="Sato S."/>
            <person name="Yoshikawa S."/>
            <person name="Kazumasa Y."/>
            <person name="Nakamura Y."/>
            <person name="Ichinomiya M."/>
            <person name="Saitoh K."/>
            <person name="Sato N."/>
            <person name="Blanc-Mathieu R."/>
            <person name="Endo H."/>
            <person name="Kuwata A."/>
            <person name="Ogata H."/>
        </authorList>
    </citation>
    <scope>NUCLEOTIDE SEQUENCE</scope>
</reference>
<dbReference type="InterPro" id="IPR014776">
    <property type="entry name" value="4pyrrole_Mease_sub2"/>
</dbReference>
<protein>
    <recommendedName>
        <fullName evidence="4">diphthine methyl ester synthase</fullName>
        <ecNumber evidence="4">2.1.1.314</ecNumber>
    </recommendedName>
</protein>
<sequence>MVLYIIGLGMGTEDDITLRGLNAVKSCVRVYLEAYTSILCVGKEKLEALYGKEVTLASREMVESESDTILDGAKEGNVAMLVVGDPVCATTHTDMMIRARELDIPVEIIHNASVMGAAGSCGLHLYNFGATVSIPYFTEGWRPYSFWEKTAYNRKGGMHTLALLDIKTKEPDFEALARGKKVYLPPRFMSVNVALEQMLEAAEAKGDEEGNYGKDTMCVGMARLGQRDQCIKVGSMEELLKEDFGEPLHCLVVCADDVHELELEAMKHYIVEGSRYA</sequence>
<evidence type="ECO:0000256" key="6">
    <source>
        <dbReference type="ARBA" id="ARBA00022679"/>
    </source>
</evidence>
<dbReference type="CDD" id="cd11647">
    <property type="entry name" value="DHP5_DphB"/>
    <property type="match status" value="1"/>
</dbReference>
<dbReference type="FunFam" id="3.40.1010.10:FF:000004">
    <property type="entry name" value="Putative diphthine synthase"/>
    <property type="match status" value="1"/>
</dbReference>
<dbReference type="SUPFAM" id="SSF53790">
    <property type="entry name" value="Tetrapyrrole methylase"/>
    <property type="match status" value="1"/>
</dbReference>
<dbReference type="Proteomes" id="UP001165082">
    <property type="component" value="Unassembled WGS sequence"/>
</dbReference>
<gene>
    <name evidence="11" type="ORF">TrRE_jg11727</name>
</gene>
<dbReference type="PANTHER" id="PTHR10882">
    <property type="entry name" value="DIPHTHINE SYNTHASE"/>
    <property type="match status" value="1"/>
</dbReference>
<dbReference type="Pfam" id="PF00590">
    <property type="entry name" value="TP_methylase"/>
    <property type="match status" value="1"/>
</dbReference>
<dbReference type="NCBIfam" id="TIGR00522">
    <property type="entry name" value="dph5"/>
    <property type="match status" value="1"/>
</dbReference>
<proteinExistence type="inferred from homology"/>
<dbReference type="InterPro" id="IPR004551">
    <property type="entry name" value="Dphthn_synthase"/>
</dbReference>
<comment type="catalytic activity">
    <reaction evidence="8">
        <text>2-[(3S)-amino-3-carboxypropyl]-L-histidyl-[translation elongation factor 2] + 4 S-adenosyl-L-methionine = diphthine methyl ester-[translation elongation factor 2] + 4 S-adenosyl-L-homocysteine + 3 H(+)</text>
        <dbReference type="Rhea" id="RHEA:42652"/>
        <dbReference type="Rhea" id="RHEA-COMP:9749"/>
        <dbReference type="Rhea" id="RHEA-COMP:10173"/>
        <dbReference type="ChEBI" id="CHEBI:15378"/>
        <dbReference type="ChEBI" id="CHEBI:57856"/>
        <dbReference type="ChEBI" id="CHEBI:59789"/>
        <dbReference type="ChEBI" id="CHEBI:73995"/>
        <dbReference type="ChEBI" id="CHEBI:79005"/>
        <dbReference type="EC" id="2.1.1.314"/>
    </reaction>
</comment>
<dbReference type="InterPro" id="IPR014777">
    <property type="entry name" value="4pyrrole_Mease_sub1"/>
</dbReference>
<feature type="binding site" evidence="9">
    <location>
        <position position="85"/>
    </location>
    <ligand>
        <name>S-adenosyl-L-methionine</name>
        <dbReference type="ChEBI" id="CHEBI:59789"/>
    </ligand>
</feature>
<dbReference type="PIRSF" id="PIRSF036432">
    <property type="entry name" value="Diphthine_synth"/>
    <property type="match status" value="1"/>
</dbReference>
<evidence type="ECO:0000256" key="3">
    <source>
        <dbReference type="ARBA" id="ARBA00006729"/>
    </source>
</evidence>
<feature type="binding site" evidence="9">
    <location>
        <position position="224"/>
    </location>
    <ligand>
        <name>S-adenosyl-L-methionine</name>
        <dbReference type="ChEBI" id="CHEBI:59789"/>
    </ligand>
</feature>
<dbReference type="GO" id="GO:0017183">
    <property type="term" value="P:protein histidyl modification to diphthamide"/>
    <property type="evidence" value="ECO:0007669"/>
    <property type="project" value="InterPro"/>
</dbReference>
<dbReference type="AlphaFoldDB" id="A0A9W7AE92"/>
<accession>A0A9W7AE92</accession>
<evidence type="ECO:0000256" key="9">
    <source>
        <dbReference type="PIRSR" id="PIRSR036432-1"/>
    </source>
</evidence>